<proteinExistence type="predicted"/>
<protein>
    <submittedName>
        <fullName evidence="3">Uncharacterized protein</fullName>
    </submittedName>
</protein>
<gene>
    <name evidence="3" type="ORF">CCUS01_01492</name>
</gene>
<dbReference type="AlphaFoldDB" id="A0AAI9XWC0"/>
<feature type="chain" id="PRO_5042516452" evidence="2">
    <location>
        <begin position="16"/>
        <end position="390"/>
    </location>
</feature>
<dbReference type="SUPFAM" id="SSF54427">
    <property type="entry name" value="NTF2-like"/>
    <property type="match status" value="1"/>
</dbReference>
<dbReference type="EMBL" id="MPDP01000271">
    <property type="protein sequence ID" value="KAK1461902.1"/>
    <property type="molecule type" value="Genomic_DNA"/>
</dbReference>
<dbReference type="Proteomes" id="UP001239213">
    <property type="component" value="Unassembled WGS sequence"/>
</dbReference>
<evidence type="ECO:0000256" key="2">
    <source>
        <dbReference type="SAM" id="SignalP"/>
    </source>
</evidence>
<feature type="region of interest" description="Disordered" evidence="1">
    <location>
        <begin position="174"/>
        <end position="206"/>
    </location>
</feature>
<comment type="caution">
    <text evidence="3">The sequence shown here is derived from an EMBL/GenBank/DDBJ whole genome shotgun (WGS) entry which is preliminary data.</text>
</comment>
<feature type="signal peptide" evidence="2">
    <location>
        <begin position="1"/>
        <end position="15"/>
    </location>
</feature>
<name>A0AAI9XWC0_9PEZI</name>
<evidence type="ECO:0000313" key="3">
    <source>
        <dbReference type="EMBL" id="KAK1461902.1"/>
    </source>
</evidence>
<reference evidence="3" key="1">
    <citation type="submission" date="2016-11" db="EMBL/GenBank/DDBJ databases">
        <title>The genome sequence of Colletotrichum cuscutae.</title>
        <authorList>
            <person name="Baroncelli R."/>
        </authorList>
    </citation>
    <scope>NUCLEOTIDE SEQUENCE</scope>
    <source>
        <strain evidence="3">IMI 304802</strain>
    </source>
</reference>
<keyword evidence="2" id="KW-0732">Signal</keyword>
<sequence>MRLLALVSTLLTALAAVTTGSFLSPRKEIALCLCEDEAWDITRRWLSVFSTPGVSSKAELATIVSQNLTSYDDAFGPPTIGIDGLWAALTATGNATRANVTQTPNFMLHACDQIAYNWQYTAVTTGYNSTVPAGTPVAFTGNDIIRIDLATRLISNATSVGNWIVLAQQLGESCHENGDSPRRPPQHRQPDDPPPPAYEEVQTSPTQDEYRQILIIESVTFGLSTWPDSAAPYMALNKHWPSNPERKRMDMVYKIRYGTKMCEFILYWYPPPVSRFPDSRRRRAEQKYLEHFEDLWMESPTPEASPHFLPVLRQLDAAIIHTMMSQEIHLEESDRPWKCQIIDQFEDPHPPMHAMVWTEGWADYRHREVLAVAVYNGSDVHVIREDRPGQ</sequence>
<dbReference type="InterPro" id="IPR032710">
    <property type="entry name" value="NTF2-like_dom_sf"/>
</dbReference>
<dbReference type="Gene3D" id="3.10.450.50">
    <property type="match status" value="1"/>
</dbReference>
<keyword evidence="4" id="KW-1185">Reference proteome</keyword>
<evidence type="ECO:0000313" key="4">
    <source>
        <dbReference type="Proteomes" id="UP001239213"/>
    </source>
</evidence>
<organism evidence="3 4">
    <name type="scientific">Colletotrichum cuscutae</name>
    <dbReference type="NCBI Taxonomy" id="1209917"/>
    <lineage>
        <taxon>Eukaryota</taxon>
        <taxon>Fungi</taxon>
        <taxon>Dikarya</taxon>
        <taxon>Ascomycota</taxon>
        <taxon>Pezizomycotina</taxon>
        <taxon>Sordariomycetes</taxon>
        <taxon>Hypocreomycetidae</taxon>
        <taxon>Glomerellales</taxon>
        <taxon>Glomerellaceae</taxon>
        <taxon>Colletotrichum</taxon>
        <taxon>Colletotrichum acutatum species complex</taxon>
    </lineage>
</organism>
<accession>A0AAI9XWC0</accession>
<evidence type="ECO:0000256" key="1">
    <source>
        <dbReference type="SAM" id="MobiDB-lite"/>
    </source>
</evidence>